<sequence length="406" mass="47177">MTLKSKKDTYGILLAILISLFQVLMCRADSRFMTDSATKTLEIRIDPASASVGVDVKLFDSIRYVPLETNRESQFLGISQLEVSKNYYIILDGNLNTLFFFKKDGCFSHKLDKDNANRPFKSISRFAIEKTKDILSFDDHMLSRTYTLDLNSNVLESEVRDRNYRDYVTFNGYQLYYHLDDDFNFVSLVRYEAQTGKRLSSYLPADTARKNVSLSESRLHFYHSDRGNMFFTRPYDYSVYGIDSVAVPYLRYRFMLPLSNMLPGDFLSNVAYYNRWNEYLRSNRSIIYLIQGVYQSGSWLTFNLFPNAKGGTFLYNLSTGDLFDLRKTEDLSTGLSIVERLSPVIGIDQGALISELPFLSLKRRYEELSMSERESLLPTHLKALMSRRSHNIILRLSYLKQDYSPY</sequence>
<accession>A0A363NQ30</accession>
<name>A0A363NQ30_9SPHI</name>
<dbReference type="EMBL" id="QCXX01000005">
    <property type="protein sequence ID" value="PUV22902.1"/>
    <property type="molecule type" value="Genomic_DNA"/>
</dbReference>
<organism evidence="1 2">
    <name type="scientific">Sphingobacterium athyrii</name>
    <dbReference type="NCBI Taxonomy" id="2152717"/>
    <lineage>
        <taxon>Bacteria</taxon>
        <taxon>Pseudomonadati</taxon>
        <taxon>Bacteroidota</taxon>
        <taxon>Sphingobacteriia</taxon>
        <taxon>Sphingobacteriales</taxon>
        <taxon>Sphingobacteriaceae</taxon>
        <taxon>Sphingobacterium</taxon>
    </lineage>
</organism>
<reference evidence="1 2" key="1">
    <citation type="submission" date="2018-04" db="EMBL/GenBank/DDBJ databases">
        <title>Sphingobacterium sp. M46 Genome.</title>
        <authorList>
            <person name="Cheng J."/>
            <person name="Li Y."/>
        </authorList>
    </citation>
    <scope>NUCLEOTIDE SEQUENCE [LARGE SCALE GENOMIC DNA]</scope>
    <source>
        <strain evidence="1 2">M46</strain>
    </source>
</reference>
<dbReference type="Pfam" id="PF17170">
    <property type="entry name" value="DUF5128"/>
    <property type="match status" value="1"/>
</dbReference>
<gene>
    <name evidence="1" type="ORF">DCO56_18435</name>
</gene>
<evidence type="ECO:0000313" key="2">
    <source>
        <dbReference type="Proteomes" id="UP000250831"/>
    </source>
</evidence>
<dbReference type="OrthoDB" id="828283at2"/>
<comment type="caution">
    <text evidence="1">The sequence shown here is derived from an EMBL/GenBank/DDBJ whole genome shotgun (WGS) entry which is preliminary data.</text>
</comment>
<keyword evidence="2" id="KW-1185">Reference proteome</keyword>
<proteinExistence type="predicted"/>
<evidence type="ECO:0000313" key="1">
    <source>
        <dbReference type="EMBL" id="PUV22902.1"/>
    </source>
</evidence>
<dbReference type="Proteomes" id="UP000250831">
    <property type="component" value="Unassembled WGS sequence"/>
</dbReference>
<evidence type="ECO:0008006" key="3">
    <source>
        <dbReference type="Google" id="ProtNLM"/>
    </source>
</evidence>
<protein>
    <recommendedName>
        <fullName evidence="3">6-bladed beta-propeller</fullName>
    </recommendedName>
</protein>
<dbReference type="RefSeq" id="WP_108635237.1">
    <property type="nucleotide sequence ID" value="NZ_QCXX01000005.1"/>
</dbReference>
<dbReference type="AlphaFoldDB" id="A0A363NQ30"/>